<protein>
    <recommendedName>
        <fullName evidence="3">Lipoprotein</fullName>
    </recommendedName>
</protein>
<dbReference type="Proteomes" id="UP001260959">
    <property type="component" value="Unassembled WGS sequence"/>
</dbReference>
<sequence length="213" mass="24042">MKKFILTTIVLSSIVTSCSKEEGTTENINDKEVSKSSILNNNNSSGKAAGKEYTQQLPYLDAHTDFMVFNVENDLARKMNDPKVDWKTLNALYSTDLSTASKQYLIYILFAKKDLLGIQNTAPTADQAKLIAQYAQELVNTKYPGYCLLYNTLLTLNSTEYAPLSKTLATQIVSNSKTEVFHSNFLNRPEGRDPYLAKVKEDYTYLDKIKTEF</sequence>
<organism evidence="1 2">
    <name type="scientific">Chryseobacterium metallicongregator</name>
    <dbReference type="NCBI Taxonomy" id="3073042"/>
    <lineage>
        <taxon>Bacteria</taxon>
        <taxon>Pseudomonadati</taxon>
        <taxon>Bacteroidota</taxon>
        <taxon>Flavobacteriia</taxon>
        <taxon>Flavobacteriales</taxon>
        <taxon>Weeksellaceae</taxon>
        <taxon>Chryseobacterium group</taxon>
        <taxon>Chryseobacterium</taxon>
    </lineage>
</organism>
<gene>
    <name evidence="1" type="ORF">REB14_13750</name>
</gene>
<proteinExistence type="predicted"/>
<evidence type="ECO:0008006" key="3">
    <source>
        <dbReference type="Google" id="ProtNLM"/>
    </source>
</evidence>
<reference evidence="1 2" key="1">
    <citation type="submission" date="2023-08" db="EMBL/GenBank/DDBJ databases">
        <authorList>
            <person name="Maltman C."/>
        </authorList>
    </citation>
    <scope>NUCLEOTIDE SEQUENCE [LARGE SCALE GENOMIC DNA]</scope>
    <source>
        <strain evidence="1 2">ES2</strain>
    </source>
</reference>
<dbReference type="RefSeq" id="WP_309522449.1">
    <property type="nucleotide sequence ID" value="NZ_JAVIXS010000014.1"/>
</dbReference>
<dbReference type="PROSITE" id="PS51257">
    <property type="entry name" value="PROKAR_LIPOPROTEIN"/>
    <property type="match status" value="1"/>
</dbReference>
<keyword evidence="2" id="KW-1185">Reference proteome</keyword>
<name>A0ABU1E647_9FLAO</name>
<comment type="caution">
    <text evidence="1">The sequence shown here is derived from an EMBL/GenBank/DDBJ whole genome shotgun (WGS) entry which is preliminary data.</text>
</comment>
<evidence type="ECO:0000313" key="2">
    <source>
        <dbReference type="Proteomes" id="UP001260959"/>
    </source>
</evidence>
<accession>A0ABU1E647</accession>
<dbReference type="EMBL" id="JAVIXS010000014">
    <property type="protein sequence ID" value="MDR4953238.1"/>
    <property type="molecule type" value="Genomic_DNA"/>
</dbReference>
<evidence type="ECO:0000313" key="1">
    <source>
        <dbReference type="EMBL" id="MDR4953238.1"/>
    </source>
</evidence>